<feature type="transmembrane region" description="Helical" evidence="1">
    <location>
        <begin position="188"/>
        <end position="206"/>
    </location>
</feature>
<proteinExistence type="predicted"/>
<keyword evidence="1" id="KW-1133">Transmembrane helix</keyword>
<dbReference type="AlphaFoldDB" id="A0A7W6EQP0"/>
<organism evidence="2 3">
    <name type="scientific">Runella defluvii</name>
    <dbReference type="NCBI Taxonomy" id="370973"/>
    <lineage>
        <taxon>Bacteria</taxon>
        <taxon>Pseudomonadati</taxon>
        <taxon>Bacteroidota</taxon>
        <taxon>Cytophagia</taxon>
        <taxon>Cytophagales</taxon>
        <taxon>Spirosomataceae</taxon>
        <taxon>Runella</taxon>
    </lineage>
</organism>
<keyword evidence="3" id="KW-1185">Reference proteome</keyword>
<evidence type="ECO:0000256" key="1">
    <source>
        <dbReference type="SAM" id="Phobius"/>
    </source>
</evidence>
<keyword evidence="1" id="KW-0812">Transmembrane</keyword>
<evidence type="ECO:0000313" key="2">
    <source>
        <dbReference type="EMBL" id="MBB3838799.1"/>
    </source>
</evidence>
<dbReference type="Proteomes" id="UP000541352">
    <property type="component" value="Unassembled WGS sequence"/>
</dbReference>
<feature type="transmembrane region" description="Helical" evidence="1">
    <location>
        <begin position="158"/>
        <end position="176"/>
    </location>
</feature>
<dbReference type="EMBL" id="JACIBY010000005">
    <property type="protein sequence ID" value="MBB3838799.1"/>
    <property type="molecule type" value="Genomic_DNA"/>
</dbReference>
<accession>A0A7W6EQP0</accession>
<evidence type="ECO:0000313" key="3">
    <source>
        <dbReference type="Proteomes" id="UP000541352"/>
    </source>
</evidence>
<feature type="transmembrane region" description="Helical" evidence="1">
    <location>
        <begin position="129"/>
        <end position="146"/>
    </location>
</feature>
<reference evidence="2 3" key="1">
    <citation type="submission" date="2020-08" db="EMBL/GenBank/DDBJ databases">
        <title>Genomic Encyclopedia of Type Strains, Phase IV (KMG-IV): sequencing the most valuable type-strain genomes for metagenomic binning, comparative biology and taxonomic classification.</title>
        <authorList>
            <person name="Goeker M."/>
        </authorList>
    </citation>
    <scope>NUCLEOTIDE SEQUENCE [LARGE SCALE GENOMIC DNA]</scope>
    <source>
        <strain evidence="2 3">DSM 17976</strain>
    </source>
</reference>
<dbReference type="RefSeq" id="WP_183974524.1">
    <property type="nucleotide sequence ID" value="NZ_JACIBY010000005.1"/>
</dbReference>
<name>A0A7W6EQP0_9BACT</name>
<sequence length="234" mass="27379">MMNSQLTKEQIDLLYKYVADRDVEYFDVQVELVDHLASKIEEELDQHPEKSVEEVMKQTLKMFKKRDLKQVVKEKEKQVGRLYRRYWMEGFKDFFIGSKIFFTIVLMGVLYIFLRKAPIELVKIVNENILWPCISLGIVYSIFIFFRNVMMPQKLSLTSYRGVGTGLVVINFYSAAKLVLKFTMLGESTYPLAATLLISALFLLGTTEIQAYEKLRAYSRQLYPEVFKSVPKFV</sequence>
<gene>
    <name evidence="2" type="ORF">FHS57_002805</name>
</gene>
<comment type="caution">
    <text evidence="2">The sequence shown here is derived from an EMBL/GenBank/DDBJ whole genome shotgun (WGS) entry which is preliminary data.</text>
</comment>
<feature type="transmembrane region" description="Helical" evidence="1">
    <location>
        <begin position="94"/>
        <end position="114"/>
    </location>
</feature>
<keyword evidence="1" id="KW-0472">Membrane</keyword>
<protein>
    <submittedName>
        <fullName evidence="2">Uncharacterized protein</fullName>
    </submittedName>
</protein>